<dbReference type="PANTHER" id="PTHR43366">
    <property type="entry name" value="PYRUVATE SYNTHASE SUBUNIT PORC"/>
    <property type="match status" value="1"/>
</dbReference>
<evidence type="ECO:0000256" key="1">
    <source>
        <dbReference type="ARBA" id="ARBA00023002"/>
    </source>
</evidence>
<dbReference type="SUPFAM" id="SSF53323">
    <property type="entry name" value="Pyruvate-ferredoxin oxidoreductase, PFOR, domain III"/>
    <property type="match status" value="1"/>
</dbReference>
<comment type="caution">
    <text evidence="3">The sequence shown here is derived from an EMBL/GenBank/DDBJ whole genome shotgun (WGS) entry which is preliminary data.</text>
</comment>
<organism evidence="3 4">
    <name type="scientific">Tectimicrobiota bacterium</name>
    <dbReference type="NCBI Taxonomy" id="2528274"/>
    <lineage>
        <taxon>Bacteria</taxon>
        <taxon>Pseudomonadati</taxon>
        <taxon>Nitrospinota/Tectimicrobiota group</taxon>
        <taxon>Candidatus Tectimicrobiota</taxon>
    </lineage>
</organism>
<dbReference type="Gene3D" id="3.40.920.10">
    <property type="entry name" value="Pyruvate-ferredoxin oxidoreductase, PFOR, domain III"/>
    <property type="match status" value="1"/>
</dbReference>
<sequence length="179" mass="19150">MIRIRIHGRGGQGAVTFAHMLSMAATFEGKYGQSSQGQSWDRRGTPIEGYARIGDQPITERGFILEPDYVVILDPTIVAAVNPESGLSEKGAVIANSPRTLPLRHRVHHVDATSIALEKLGTPITNTVMLGAFAAATGLVSLASIEKGVRAILGKKRTEETIQRNLEAVRAAYGALVHA</sequence>
<gene>
    <name evidence="3" type="ORF">HYY20_07555</name>
</gene>
<proteinExistence type="predicted"/>
<dbReference type="InterPro" id="IPR051626">
    <property type="entry name" value="Oxidoreductase_gamma_subunit"/>
</dbReference>
<evidence type="ECO:0000313" key="4">
    <source>
        <dbReference type="Proteomes" id="UP000769766"/>
    </source>
</evidence>
<protein>
    <submittedName>
        <fullName evidence="3">2-oxoacid:acceptor oxidoreductase family protein</fullName>
    </submittedName>
</protein>
<dbReference type="InterPro" id="IPR002869">
    <property type="entry name" value="Pyrv_flavodox_OxRed_cen"/>
</dbReference>
<dbReference type="PANTHER" id="PTHR43366:SF1">
    <property type="entry name" value="PYRUVATE SYNTHASE SUBUNIT PORC"/>
    <property type="match status" value="1"/>
</dbReference>
<evidence type="ECO:0000259" key="2">
    <source>
        <dbReference type="Pfam" id="PF01558"/>
    </source>
</evidence>
<name>A0A932CP77_UNCTE</name>
<feature type="domain" description="Pyruvate/ketoisovalerate oxidoreductase catalytic" evidence="2">
    <location>
        <begin position="10"/>
        <end position="173"/>
    </location>
</feature>
<dbReference type="NCBIfam" id="TIGR02175">
    <property type="entry name" value="PorC_KorC"/>
    <property type="match status" value="1"/>
</dbReference>
<keyword evidence="1" id="KW-0560">Oxidoreductase</keyword>
<dbReference type="Proteomes" id="UP000769766">
    <property type="component" value="Unassembled WGS sequence"/>
</dbReference>
<dbReference type="GO" id="GO:0016625">
    <property type="term" value="F:oxidoreductase activity, acting on the aldehyde or oxo group of donors, iron-sulfur protein as acceptor"/>
    <property type="evidence" value="ECO:0007669"/>
    <property type="project" value="InterPro"/>
</dbReference>
<dbReference type="Pfam" id="PF01558">
    <property type="entry name" value="POR"/>
    <property type="match status" value="1"/>
</dbReference>
<dbReference type="EMBL" id="JACPRF010000227">
    <property type="protein sequence ID" value="MBI2876722.1"/>
    <property type="molecule type" value="Genomic_DNA"/>
</dbReference>
<accession>A0A932CP77</accession>
<dbReference type="AlphaFoldDB" id="A0A932CP77"/>
<dbReference type="InterPro" id="IPR019752">
    <property type="entry name" value="Pyrv/ketoisovalerate_OxRed_cat"/>
</dbReference>
<reference evidence="3" key="1">
    <citation type="submission" date="2020-07" db="EMBL/GenBank/DDBJ databases">
        <title>Huge and variable diversity of episymbiotic CPR bacteria and DPANN archaea in groundwater ecosystems.</title>
        <authorList>
            <person name="He C.Y."/>
            <person name="Keren R."/>
            <person name="Whittaker M."/>
            <person name="Farag I.F."/>
            <person name="Doudna J."/>
            <person name="Cate J.H.D."/>
            <person name="Banfield J.F."/>
        </authorList>
    </citation>
    <scope>NUCLEOTIDE SEQUENCE</scope>
    <source>
        <strain evidence="3">NC_groundwater_672_Ag_B-0.1um_62_36</strain>
    </source>
</reference>
<dbReference type="InterPro" id="IPR011894">
    <property type="entry name" value="PorC_KorC"/>
</dbReference>
<evidence type="ECO:0000313" key="3">
    <source>
        <dbReference type="EMBL" id="MBI2876722.1"/>
    </source>
</evidence>